<comment type="similarity">
    <text evidence="2">Belongs to the MscS (TC 1.A.23) family.</text>
</comment>
<dbReference type="InterPro" id="IPR023408">
    <property type="entry name" value="MscS_beta-dom_sf"/>
</dbReference>
<evidence type="ECO:0000256" key="3">
    <source>
        <dbReference type="ARBA" id="ARBA00022692"/>
    </source>
</evidence>
<dbReference type="PANTHER" id="PTHR31618">
    <property type="entry name" value="MECHANOSENSITIVE ION CHANNEL PROTEIN 5"/>
    <property type="match status" value="1"/>
</dbReference>
<feature type="transmembrane region" description="Helical" evidence="7">
    <location>
        <begin position="145"/>
        <end position="164"/>
    </location>
</feature>
<sequence length="2005" mass="216462">MDHGSSPGHNPGWAGGHNVSGERYRLSSRDDFPAVHHPPDGGRRVSLRPTHLQGADRESQCHYFPQHHRGLSTVSVMRPIYSHRFVSFRATGEAPSHLGGAAGGGPQPEEEKEEPDSDAEIDDTPKYIRSCLKWFRTVFPVLHPFYWFCGALCFCAMLVLIGLGDGTSPVQKEYMLGVASPGWQPGDTPEATTKPPEVLRDISMQSVLTQGGLAYFYVVCMNMSFWLGFMLLRLVLIFGLINFVCYEMQAATAFTATIDPDIFTVLWSIFCYTLWLNNSGRTNWVLVAKKNAAVEPLMYFRFFGKSLYFTADSLDTVYVSNIVMMILSCRRLLLSLMIFVFELGFLMNMNNQVVAYLSRYSRLRKFNIKWCAFAAQIGSASDYDASDLDSRMDGSVSMERRAFEAAGFHGETGPGHQDPRGGKTAAPGKTVATHTESQPRGQGGKWRQSSKNRTVTKRLQSHPPAQIREAQTLLRTATQGYTEPLRIRHGVSRQCLQNEFGADSLPRQLRPAYIEKSQTSKIRNWLLIHYVYDYPPALFVRSQRIELTHKPVAKSVAEILFNEMVSDQIDVQLARAQSAEKQRAIAAMIGLTPSDTAASKSGPGVEEGGDYAWNDLPPLPEVDPLNPFPEYSSQPTHGNSLRLVDVNTRLPPPATAQTTSDNVGTATTNGRTAAGVTTISSSSAGQSPSTGVSGGVAQSSASAASAAPVGSPGSPRSVSASADATFGGSSGDSAGGGNASQNDASGSPQVAKAGTGNAVSSPQTGLGTDNFGSAGAAGLPQQATGNGVHPAGPPLPEEGERQRSAARSEHIAERDLRGQASGDENSPAEDDSEKFDPLEGDFEFNVVDPQTARLPEHLRTKHYGTHTPFSIAIRPAQSDVAAHLEGENVAPPPQAVAQAPRARRGASATSRRTRLDVGPALNFGEGIPSAAPAANPASFSPAPTHQRAFDDSLRRAARATTSNQFSHATIQRVFDPAERPPSVAAQSESTHSCAPRRSRSRVCGVPPETALPREQFCQGGPEDGETAVPFPSFLLDSSDFELTQDAGRARRPLWKRSRVRGGDGRPFSQSEDSDESKESDEDGKAMALLTAPSLFHEQLRQRGSFSQSQCADTYESCCHHDHQGAPAVQLAKIDSRQKRSRTVDFPVAPDALEWSPSAPGGSHSGKSTLAASPSLVRGRHPGGLPGGSVSCHPLLNGTCGESNSVADCALPSHSRQGLSQEHKFHTHIRSSAYQLDPTHGAELQGSQRDGGVVSRTSSSDGAATVTEQTPNQDGTEVSPADGMAPAADAQTSGAGVTAARASSPSHIGSGNFLSPNVLVDEDFHKGRQRSNAVDVSAVDKKEGEKEEDAAITRDYIEMFLKPDEVEEFMKQVDLAGHGKFNMAMFKRAVLVVYSMRKKLLKALKSQASIASTVRRMISVLLWVISFIVFLLVLGVNINTVIVSGAASLSAIIVALSYFYQNFITAVIFIAVSNPFNVGDRIRVDGTEILYVRKIRTYTTEFETVHGRPVFYSNAVLFNRVITNESRSKNSCLEIPLQVDIRTPESSIRQLQASLQKYIDSRALEFVKDTFRMFVVNVQPGRHVDIAFWMTCVEGWGNFLKVLRTRTDVYFYLIKQLIRLNISFQLPVQPVHLFGPPTGSSSVAYVPSSSGGAKERSAISSPAPFSGAAERRVVSAAAATQQFQMAPSHSVEPPGSHPCLGWIGDVFSSATPCPVRDRTGEQHETYYADSVFGDSAALKEGLQSTDRRGNCSHAFCHQVPLADFSSRRPSASFQAVSRDECSQGGTSLLQATAAISYGPSLTRPEKSGDQVFLSAAEPDVRNYGGGLPPTTDLWQKAGAMVNDALNFVNKTAAAVSCVSSSKASGRRRRQLVRFKSLLEKEGMAELDANTTASRADVGTALSSSYTASVARRLQRQRRGSGRLRAEPLAHDSVVQLRHMCPRARESVRASFSPPQRKTSGLISGSDIREVLVGQGMYCAVRRRSGRSDSVQTPASDGDCSSMTESD</sequence>
<feature type="compositionally biased region" description="Acidic residues" evidence="6">
    <location>
        <begin position="108"/>
        <end position="121"/>
    </location>
</feature>
<keyword evidence="3 7" id="KW-0812">Transmembrane</keyword>
<feature type="compositionally biased region" description="Polar residues" evidence="6">
    <location>
        <begin position="1986"/>
        <end position="2005"/>
    </location>
</feature>
<feature type="region of interest" description="Disordered" evidence="6">
    <location>
        <begin position="977"/>
        <end position="1007"/>
    </location>
</feature>
<comment type="subcellular location">
    <subcellularLocation>
        <location evidence="1">Membrane</location>
        <topology evidence="1">Multi-pass membrane protein</topology>
    </subcellularLocation>
</comment>
<comment type="caution">
    <text evidence="9">The sequence shown here is derived from an EMBL/GenBank/DDBJ whole genome shotgun (WGS) entry which is preliminary data.</text>
</comment>
<feature type="compositionally biased region" description="Polar residues" evidence="6">
    <location>
        <begin position="757"/>
        <end position="771"/>
    </location>
</feature>
<dbReference type="VEuPathDB" id="ToxoDB:CSUI_001051"/>
<feature type="region of interest" description="Disordered" evidence="6">
    <location>
        <begin position="407"/>
        <end position="466"/>
    </location>
</feature>
<feature type="region of interest" description="Disordered" evidence="6">
    <location>
        <begin position="650"/>
        <end position="669"/>
    </location>
</feature>
<dbReference type="Proteomes" id="UP000221165">
    <property type="component" value="Unassembled WGS sequence"/>
</dbReference>
<evidence type="ECO:0000256" key="1">
    <source>
        <dbReference type="ARBA" id="ARBA00004141"/>
    </source>
</evidence>
<evidence type="ECO:0000256" key="2">
    <source>
        <dbReference type="ARBA" id="ARBA00008017"/>
    </source>
</evidence>
<dbReference type="GeneID" id="94424468"/>
<feature type="region of interest" description="Disordered" evidence="6">
    <location>
        <begin position="1150"/>
        <end position="1181"/>
    </location>
</feature>
<dbReference type="PANTHER" id="PTHR31618:SF1">
    <property type="entry name" value="EF-HAND DOMAIN-CONTAINING PROTEIN"/>
    <property type="match status" value="1"/>
</dbReference>
<gene>
    <name evidence="9" type="ORF">CSUI_001051</name>
</gene>
<evidence type="ECO:0000256" key="4">
    <source>
        <dbReference type="ARBA" id="ARBA00022989"/>
    </source>
</evidence>
<evidence type="ECO:0000256" key="6">
    <source>
        <dbReference type="SAM" id="MobiDB-lite"/>
    </source>
</evidence>
<feature type="region of interest" description="Disordered" evidence="6">
    <location>
        <begin position="93"/>
        <end position="121"/>
    </location>
</feature>
<feature type="compositionally biased region" description="Basic and acidic residues" evidence="6">
    <location>
        <begin position="798"/>
        <end position="817"/>
    </location>
</feature>
<keyword evidence="10" id="KW-1185">Reference proteome</keyword>
<evidence type="ECO:0000313" key="9">
    <source>
        <dbReference type="EMBL" id="PHJ25104.1"/>
    </source>
</evidence>
<feature type="compositionally biased region" description="Acidic residues" evidence="6">
    <location>
        <begin position="826"/>
        <end position="837"/>
    </location>
</feature>
<organism evidence="9 10">
    <name type="scientific">Cystoisospora suis</name>
    <dbReference type="NCBI Taxonomy" id="483139"/>
    <lineage>
        <taxon>Eukaryota</taxon>
        <taxon>Sar</taxon>
        <taxon>Alveolata</taxon>
        <taxon>Apicomplexa</taxon>
        <taxon>Conoidasida</taxon>
        <taxon>Coccidia</taxon>
        <taxon>Eucoccidiorida</taxon>
        <taxon>Eimeriorina</taxon>
        <taxon>Sarcocystidae</taxon>
        <taxon>Cystoisospora</taxon>
    </lineage>
</organism>
<reference evidence="9 10" key="1">
    <citation type="journal article" date="2017" name="Int. J. Parasitol.">
        <title>The genome of the protozoan parasite Cystoisospora suis and a reverse vaccinology approach to identify vaccine candidates.</title>
        <authorList>
            <person name="Palmieri N."/>
            <person name="Shrestha A."/>
            <person name="Ruttkowski B."/>
            <person name="Beck T."/>
            <person name="Vogl C."/>
            <person name="Tomley F."/>
            <person name="Blake D.P."/>
            <person name="Joachim A."/>
        </authorList>
    </citation>
    <scope>NUCLEOTIDE SEQUENCE [LARGE SCALE GENOMIC DNA]</scope>
    <source>
        <strain evidence="9 10">Wien I</strain>
    </source>
</reference>
<feature type="compositionally biased region" description="Low complexity" evidence="6">
    <location>
        <begin position="928"/>
        <end position="943"/>
    </location>
</feature>
<dbReference type="GO" id="GO:0005886">
    <property type="term" value="C:plasma membrane"/>
    <property type="evidence" value="ECO:0007669"/>
    <property type="project" value="TreeGrafter"/>
</dbReference>
<feature type="compositionally biased region" description="Basic residues" evidence="6">
    <location>
        <begin position="448"/>
        <end position="460"/>
    </location>
</feature>
<dbReference type="GO" id="GO:0008381">
    <property type="term" value="F:mechanosensitive monoatomic ion channel activity"/>
    <property type="evidence" value="ECO:0007669"/>
    <property type="project" value="TreeGrafter"/>
</dbReference>
<feature type="transmembrane region" description="Helical" evidence="7">
    <location>
        <begin position="214"/>
        <end position="241"/>
    </location>
</feature>
<keyword evidence="4 7" id="KW-1133">Transmembrane helix</keyword>
<accession>A0A2C6LE63</accession>
<feature type="region of interest" description="Disordered" evidence="6">
    <location>
        <begin position="1981"/>
        <end position="2005"/>
    </location>
</feature>
<dbReference type="Pfam" id="PF00924">
    <property type="entry name" value="MS_channel_2nd"/>
    <property type="match status" value="1"/>
</dbReference>
<evidence type="ECO:0000259" key="8">
    <source>
        <dbReference type="Pfam" id="PF00924"/>
    </source>
</evidence>
<feature type="region of interest" description="Disordered" evidence="6">
    <location>
        <begin position="595"/>
        <end position="639"/>
    </location>
</feature>
<feature type="region of interest" description="Disordered" evidence="6">
    <location>
        <begin position="705"/>
        <end position="837"/>
    </location>
</feature>
<evidence type="ECO:0000256" key="7">
    <source>
        <dbReference type="SAM" id="Phobius"/>
    </source>
</evidence>
<feature type="transmembrane region" description="Helical" evidence="7">
    <location>
        <begin position="1416"/>
        <end position="1433"/>
    </location>
</feature>
<dbReference type="SUPFAM" id="SSF50182">
    <property type="entry name" value="Sm-like ribonucleoproteins"/>
    <property type="match status" value="1"/>
</dbReference>
<dbReference type="InterPro" id="IPR016688">
    <property type="entry name" value="MscS-like_plants/fungi"/>
</dbReference>
<feature type="region of interest" description="Disordered" evidence="6">
    <location>
        <begin position="1240"/>
        <end position="1311"/>
    </location>
</feature>
<feature type="transmembrane region" description="Helical" evidence="7">
    <location>
        <begin position="332"/>
        <end position="349"/>
    </location>
</feature>
<feature type="region of interest" description="Disordered" evidence="6">
    <location>
        <begin position="890"/>
        <end position="947"/>
    </location>
</feature>
<dbReference type="RefSeq" id="XP_067926776.1">
    <property type="nucleotide sequence ID" value="XM_068061257.1"/>
</dbReference>
<dbReference type="InterPro" id="IPR006685">
    <property type="entry name" value="MscS_channel_2nd"/>
</dbReference>
<protein>
    <submittedName>
        <fullName evidence="9">Small conductance mechanosensitive ion channel family protein</fullName>
    </submittedName>
</protein>
<feature type="region of interest" description="Disordered" evidence="6">
    <location>
        <begin position="1"/>
        <end position="21"/>
    </location>
</feature>
<feature type="compositionally biased region" description="Polar residues" evidence="6">
    <location>
        <begin position="1289"/>
        <end position="1311"/>
    </location>
</feature>
<keyword evidence="5 7" id="KW-0472">Membrane</keyword>
<proteinExistence type="inferred from homology"/>
<dbReference type="EMBL" id="MIGC01000421">
    <property type="protein sequence ID" value="PHJ25104.1"/>
    <property type="molecule type" value="Genomic_DNA"/>
</dbReference>
<feature type="compositionally biased region" description="Low complexity" evidence="6">
    <location>
        <begin position="705"/>
        <end position="727"/>
    </location>
</feature>
<dbReference type="OrthoDB" id="544685at2759"/>
<dbReference type="GO" id="GO:0006820">
    <property type="term" value="P:monoatomic anion transport"/>
    <property type="evidence" value="ECO:0007669"/>
    <property type="project" value="TreeGrafter"/>
</dbReference>
<name>A0A2C6LE63_9APIC</name>
<evidence type="ECO:0000256" key="5">
    <source>
        <dbReference type="ARBA" id="ARBA00023136"/>
    </source>
</evidence>
<feature type="compositionally biased region" description="Polar residues" evidence="6">
    <location>
        <begin position="1254"/>
        <end position="1275"/>
    </location>
</feature>
<dbReference type="InterPro" id="IPR010920">
    <property type="entry name" value="LSM_dom_sf"/>
</dbReference>
<feature type="compositionally biased region" description="Gly residues" evidence="6">
    <location>
        <begin position="728"/>
        <end position="738"/>
    </location>
</feature>
<evidence type="ECO:0000313" key="10">
    <source>
        <dbReference type="Proteomes" id="UP000221165"/>
    </source>
</evidence>
<feature type="compositionally biased region" description="Low complexity" evidence="6">
    <location>
        <begin position="895"/>
        <end position="910"/>
    </location>
</feature>
<feature type="domain" description="Mechanosensitive ion channel MscS" evidence="8">
    <location>
        <begin position="1460"/>
        <end position="1526"/>
    </location>
</feature>
<dbReference type="Gene3D" id="2.30.30.60">
    <property type="match status" value="1"/>
</dbReference>
<feature type="region of interest" description="Disordered" evidence="6">
    <location>
        <begin position="1053"/>
        <end position="1083"/>
    </location>
</feature>
<feature type="compositionally biased region" description="Acidic residues" evidence="6">
    <location>
        <begin position="1071"/>
        <end position="1081"/>
    </location>
</feature>